<proteinExistence type="predicted"/>
<dbReference type="GO" id="GO:0003697">
    <property type="term" value="F:single-stranded DNA binding"/>
    <property type="evidence" value="ECO:0007669"/>
    <property type="project" value="InterPro"/>
</dbReference>
<evidence type="ECO:0000313" key="4">
    <source>
        <dbReference type="EMBL" id="KAB7498951.1"/>
    </source>
</evidence>
<dbReference type="InterPro" id="IPR055220">
    <property type="entry name" value="SPRTN_ZBD"/>
</dbReference>
<accession>A0A5N5SXM0</accession>
<comment type="subcellular location">
    <subcellularLocation>
        <location evidence="1">Nucleus</location>
    </subcellularLocation>
</comment>
<dbReference type="Pfam" id="PF22934">
    <property type="entry name" value="SPRTN_ZBD"/>
    <property type="match status" value="1"/>
</dbReference>
<dbReference type="InterPro" id="IPR006640">
    <property type="entry name" value="SprT-like_domain"/>
</dbReference>
<dbReference type="GO" id="GO:0005634">
    <property type="term" value="C:nucleus"/>
    <property type="evidence" value="ECO:0007669"/>
    <property type="project" value="UniProtKB-SubCell"/>
</dbReference>
<dbReference type="AlphaFoldDB" id="A0A5N5SXM0"/>
<dbReference type="PANTHER" id="PTHR21220:SF0">
    <property type="entry name" value="DNA-DEPENDENT METALLOPROTEASE SPRTN"/>
    <property type="match status" value="1"/>
</dbReference>
<dbReference type="EMBL" id="SEYY01018826">
    <property type="protein sequence ID" value="KAB7498951.1"/>
    <property type="molecule type" value="Genomic_DNA"/>
</dbReference>
<dbReference type="OrthoDB" id="5236983at2759"/>
<evidence type="ECO:0000256" key="1">
    <source>
        <dbReference type="ARBA" id="ARBA00004123"/>
    </source>
</evidence>
<reference evidence="4 5" key="1">
    <citation type="journal article" date="2019" name="PLoS Biol.">
        <title>Sex chromosomes control vertical transmission of feminizing Wolbachia symbionts in an isopod.</title>
        <authorList>
            <person name="Becking T."/>
            <person name="Chebbi M.A."/>
            <person name="Giraud I."/>
            <person name="Moumen B."/>
            <person name="Laverre T."/>
            <person name="Caubet Y."/>
            <person name="Peccoud J."/>
            <person name="Gilbert C."/>
            <person name="Cordaux R."/>
        </authorList>
    </citation>
    <scope>NUCLEOTIDE SEQUENCE [LARGE SCALE GENOMIC DNA]</scope>
    <source>
        <strain evidence="4">ANa2</strain>
        <tissue evidence="4">Whole body excluding digestive tract and cuticle</tissue>
    </source>
</reference>
<name>A0A5N5SXM0_9CRUS</name>
<dbReference type="Pfam" id="PF10263">
    <property type="entry name" value="SprT-like"/>
    <property type="match status" value="1"/>
</dbReference>
<dbReference type="Proteomes" id="UP000326759">
    <property type="component" value="Unassembled WGS sequence"/>
</dbReference>
<organism evidence="4 5">
    <name type="scientific">Armadillidium nasatum</name>
    <dbReference type="NCBI Taxonomy" id="96803"/>
    <lineage>
        <taxon>Eukaryota</taxon>
        <taxon>Metazoa</taxon>
        <taxon>Ecdysozoa</taxon>
        <taxon>Arthropoda</taxon>
        <taxon>Crustacea</taxon>
        <taxon>Multicrustacea</taxon>
        <taxon>Malacostraca</taxon>
        <taxon>Eumalacostraca</taxon>
        <taxon>Peracarida</taxon>
        <taxon>Isopoda</taxon>
        <taxon>Oniscidea</taxon>
        <taxon>Crinocheta</taxon>
        <taxon>Armadillidiidae</taxon>
        <taxon>Armadillidium</taxon>
    </lineage>
</organism>
<keyword evidence="5" id="KW-1185">Reference proteome</keyword>
<dbReference type="GO" id="GO:0004222">
    <property type="term" value="F:metalloendopeptidase activity"/>
    <property type="evidence" value="ECO:0007669"/>
    <property type="project" value="InterPro"/>
</dbReference>
<dbReference type="PANTHER" id="PTHR21220">
    <property type="entry name" value="DNA-DEPENDENT METALLOPROTEASE SPRTN"/>
    <property type="match status" value="1"/>
</dbReference>
<dbReference type="GO" id="GO:0031593">
    <property type="term" value="F:polyubiquitin modification-dependent protein binding"/>
    <property type="evidence" value="ECO:0007669"/>
    <property type="project" value="TreeGrafter"/>
</dbReference>
<evidence type="ECO:0000256" key="2">
    <source>
        <dbReference type="ARBA" id="ARBA00023242"/>
    </source>
</evidence>
<evidence type="ECO:0000313" key="5">
    <source>
        <dbReference type="Proteomes" id="UP000326759"/>
    </source>
</evidence>
<dbReference type="InterPro" id="IPR044245">
    <property type="entry name" value="Spartan"/>
</dbReference>
<protein>
    <submittedName>
        <fullName evidence="4">SprT-like domain-containing protein Spartan</fullName>
    </submittedName>
</protein>
<dbReference type="SMART" id="SM00731">
    <property type="entry name" value="SprT"/>
    <property type="match status" value="1"/>
</dbReference>
<comment type="caution">
    <text evidence="4">The sequence shown here is derived from an EMBL/GenBank/DDBJ whole genome shotgun (WGS) entry which is preliminary data.</text>
</comment>
<gene>
    <name evidence="4" type="primary">SPRTN</name>
    <name evidence="4" type="ORF">Anas_04255</name>
</gene>
<evidence type="ECO:0000259" key="3">
    <source>
        <dbReference type="SMART" id="SM00731"/>
    </source>
</evidence>
<feature type="domain" description="SprT-like" evidence="3">
    <location>
        <begin position="11"/>
        <end position="183"/>
    </location>
</feature>
<sequence>MAEQFRKFENVHLEDLLKKFNDKYFSGILNRRTSVSWSENMTLCTGKTYMNQRNGSRYCLIKLSKPILSQRPYNDVINTLLHEMIHAYLYLQKGIEGSNGHGEEFKSLMKYINEREGTHIKIYHSFRKEVDKFRVNIYKCSGPCRNKKPYYGILKRAISRPPGPEDHWWKKHEEECGGVFKKVDSNSSTEAPVPKRSSTKLIKPLHPYSGKYRKVVTSKLIYNKVIKHQHPDPGMYRKVEGNVDINYSSKVKKINIQKYIKNYFESTFEAVQSTNNNNNNNQNNQTSAFRRHLLSTVEKYVKRMQNSIKFQE</sequence>
<keyword evidence="2" id="KW-0539">Nucleus</keyword>
<dbReference type="GO" id="GO:0006974">
    <property type="term" value="P:DNA damage response"/>
    <property type="evidence" value="ECO:0007669"/>
    <property type="project" value="InterPro"/>
</dbReference>